<evidence type="ECO:0000313" key="3">
    <source>
        <dbReference type="Proteomes" id="UP001305779"/>
    </source>
</evidence>
<reference evidence="2 3" key="1">
    <citation type="journal article" date="2023" name="G3 (Bethesda)">
        <title>A chromosome-level genome assembly of Zasmidium syzygii isolated from banana leaves.</title>
        <authorList>
            <person name="van Westerhoven A.C."/>
            <person name="Mehrabi R."/>
            <person name="Talebi R."/>
            <person name="Steentjes M.B.F."/>
            <person name="Corcolon B."/>
            <person name="Chong P.A."/>
            <person name="Kema G.H.J."/>
            <person name="Seidl M.F."/>
        </authorList>
    </citation>
    <scope>NUCLEOTIDE SEQUENCE [LARGE SCALE GENOMIC DNA]</scope>
    <source>
        <strain evidence="2 3">P124</strain>
    </source>
</reference>
<gene>
    <name evidence="2" type="ORF">PRZ48_008267</name>
</gene>
<feature type="compositionally biased region" description="Basic and acidic residues" evidence="1">
    <location>
        <begin position="206"/>
        <end position="217"/>
    </location>
</feature>
<proteinExistence type="predicted"/>
<keyword evidence="3" id="KW-1185">Reference proteome</keyword>
<comment type="caution">
    <text evidence="2">The sequence shown here is derived from an EMBL/GenBank/DDBJ whole genome shotgun (WGS) entry which is preliminary data.</text>
</comment>
<protein>
    <submittedName>
        <fullName evidence="2">Uncharacterized protein</fullName>
    </submittedName>
</protein>
<dbReference type="Proteomes" id="UP001305779">
    <property type="component" value="Unassembled WGS sequence"/>
</dbReference>
<accession>A0ABR0EFN7</accession>
<dbReference type="EMBL" id="JAXOVC010000006">
    <property type="protein sequence ID" value="KAK4500081.1"/>
    <property type="molecule type" value="Genomic_DNA"/>
</dbReference>
<sequence>MSDDLQTAYRLYQEQSLEQFVDLAVDLIETGIPQHHRIRLLILLGTAVASPSDTHDYYDIASRELRHADAFRSNDDPEEELVLQELHGNLAELHQALADPQKIVLDEAAARFPVEAGDADDMGTVARPGSIPQLDGPADEPIATGEEPTEQKKLREDLELRPKVAPSQAEGDAAKKPAKQRYQGESKVATGKIKQRTGTGRLGPRTSKEDLRRRFGKDDEDERSLNIG</sequence>
<name>A0ABR0EFN7_ZASCE</name>
<evidence type="ECO:0000256" key="1">
    <source>
        <dbReference type="SAM" id="MobiDB-lite"/>
    </source>
</evidence>
<feature type="region of interest" description="Disordered" evidence="1">
    <location>
        <begin position="115"/>
        <end position="228"/>
    </location>
</feature>
<organism evidence="2 3">
    <name type="scientific">Zasmidium cellare</name>
    <name type="common">Wine cellar mold</name>
    <name type="synonym">Racodium cellare</name>
    <dbReference type="NCBI Taxonomy" id="395010"/>
    <lineage>
        <taxon>Eukaryota</taxon>
        <taxon>Fungi</taxon>
        <taxon>Dikarya</taxon>
        <taxon>Ascomycota</taxon>
        <taxon>Pezizomycotina</taxon>
        <taxon>Dothideomycetes</taxon>
        <taxon>Dothideomycetidae</taxon>
        <taxon>Mycosphaerellales</taxon>
        <taxon>Mycosphaerellaceae</taxon>
        <taxon>Zasmidium</taxon>
    </lineage>
</organism>
<feature type="compositionally biased region" description="Basic and acidic residues" evidence="1">
    <location>
        <begin position="149"/>
        <end position="162"/>
    </location>
</feature>
<evidence type="ECO:0000313" key="2">
    <source>
        <dbReference type="EMBL" id="KAK4500081.1"/>
    </source>
</evidence>